<keyword evidence="3" id="KW-1185">Reference proteome</keyword>
<evidence type="ECO:0000256" key="1">
    <source>
        <dbReference type="SAM" id="MobiDB-lite"/>
    </source>
</evidence>
<evidence type="ECO:0000313" key="2">
    <source>
        <dbReference type="EMBL" id="KAK7507048.1"/>
    </source>
</evidence>
<organism evidence="2 3">
    <name type="scientific">Batillaria attramentaria</name>
    <dbReference type="NCBI Taxonomy" id="370345"/>
    <lineage>
        <taxon>Eukaryota</taxon>
        <taxon>Metazoa</taxon>
        <taxon>Spiralia</taxon>
        <taxon>Lophotrochozoa</taxon>
        <taxon>Mollusca</taxon>
        <taxon>Gastropoda</taxon>
        <taxon>Caenogastropoda</taxon>
        <taxon>Sorbeoconcha</taxon>
        <taxon>Cerithioidea</taxon>
        <taxon>Batillariidae</taxon>
        <taxon>Batillaria</taxon>
    </lineage>
</organism>
<comment type="caution">
    <text evidence="2">The sequence shown here is derived from an EMBL/GenBank/DDBJ whole genome shotgun (WGS) entry which is preliminary data.</text>
</comment>
<accession>A0ABD0M792</accession>
<gene>
    <name evidence="2" type="ORF">BaRGS_00001899</name>
</gene>
<name>A0ABD0M792_9CAEN</name>
<proteinExistence type="predicted"/>
<evidence type="ECO:0000313" key="3">
    <source>
        <dbReference type="Proteomes" id="UP001519460"/>
    </source>
</evidence>
<reference evidence="2 3" key="1">
    <citation type="journal article" date="2023" name="Sci. Data">
        <title>Genome assembly of the Korean intertidal mud-creeper Batillaria attramentaria.</title>
        <authorList>
            <person name="Patra A.K."/>
            <person name="Ho P.T."/>
            <person name="Jun S."/>
            <person name="Lee S.J."/>
            <person name="Kim Y."/>
            <person name="Won Y.J."/>
        </authorList>
    </citation>
    <scope>NUCLEOTIDE SEQUENCE [LARGE SCALE GENOMIC DNA]</scope>
    <source>
        <strain evidence="2">Wonlab-2016</strain>
    </source>
</reference>
<feature type="region of interest" description="Disordered" evidence="1">
    <location>
        <begin position="1"/>
        <end position="22"/>
    </location>
</feature>
<dbReference type="Proteomes" id="UP001519460">
    <property type="component" value="Unassembled WGS sequence"/>
</dbReference>
<protein>
    <submittedName>
        <fullName evidence="2">Uncharacterized protein</fullName>
    </submittedName>
</protein>
<feature type="compositionally biased region" description="Basic and acidic residues" evidence="1">
    <location>
        <begin position="8"/>
        <end position="22"/>
    </location>
</feature>
<dbReference type="AlphaFoldDB" id="A0ABD0M792"/>
<sequence length="113" mass="13137">MGVCARTPQRETDYLEEKSQTLPNKYKEGRRVLCVNQHAKQRQLSLKTNHNCLQYSTIKEPRNIGLTLCYCGRGANQARPLRSPVLEARFRHGPFQPPQKRTVLPLPQKCFFR</sequence>
<dbReference type="EMBL" id="JACVVK020000005">
    <property type="protein sequence ID" value="KAK7507048.1"/>
    <property type="molecule type" value="Genomic_DNA"/>
</dbReference>